<proteinExistence type="predicted"/>
<name>A9FTL0_SORC5</name>
<feature type="region of interest" description="Disordered" evidence="1">
    <location>
        <begin position="67"/>
        <end position="100"/>
    </location>
</feature>
<evidence type="ECO:0000313" key="2">
    <source>
        <dbReference type="EMBL" id="CAN98542.1"/>
    </source>
</evidence>
<sequence length="100" mass="10252">MLPPKIRSSDNAAATFALPSDSSSIGRTPWSAEPGVGRASYAEASALMSATSSTCLGAPLVTERTIARNASDQNTPTSAAEVALERPAAPRSGERRSFGS</sequence>
<protein>
    <submittedName>
        <fullName evidence="2">Uncharacterized protein</fullName>
    </submittedName>
</protein>
<evidence type="ECO:0000313" key="3">
    <source>
        <dbReference type="Proteomes" id="UP000002139"/>
    </source>
</evidence>
<evidence type="ECO:0000256" key="1">
    <source>
        <dbReference type="SAM" id="MobiDB-lite"/>
    </source>
</evidence>
<organism evidence="2 3">
    <name type="scientific">Sorangium cellulosum (strain So ce56)</name>
    <name type="common">Polyangium cellulosum (strain So ce56)</name>
    <dbReference type="NCBI Taxonomy" id="448385"/>
    <lineage>
        <taxon>Bacteria</taxon>
        <taxon>Pseudomonadati</taxon>
        <taxon>Myxococcota</taxon>
        <taxon>Polyangia</taxon>
        <taxon>Polyangiales</taxon>
        <taxon>Polyangiaceae</taxon>
        <taxon>Sorangium</taxon>
    </lineage>
</organism>
<keyword evidence="3" id="KW-1185">Reference proteome</keyword>
<dbReference type="AlphaFoldDB" id="A9FTL0"/>
<dbReference type="HOGENOM" id="CLU_2304176_0_0_7"/>
<accession>A9FTL0</accession>
<dbReference type="KEGG" id="scl:sce8372"/>
<feature type="compositionally biased region" description="Polar residues" evidence="1">
    <location>
        <begin position="68"/>
        <end position="78"/>
    </location>
</feature>
<dbReference type="EMBL" id="AM746676">
    <property type="protein sequence ID" value="CAN98542.1"/>
    <property type="molecule type" value="Genomic_DNA"/>
</dbReference>
<gene>
    <name evidence="2" type="ordered locus">sce8372</name>
</gene>
<dbReference type="Proteomes" id="UP000002139">
    <property type="component" value="Chromosome"/>
</dbReference>
<dbReference type="STRING" id="448385.sce8372"/>
<reference evidence="2 3" key="1">
    <citation type="journal article" date="2007" name="Nat. Biotechnol.">
        <title>Complete genome sequence of the myxobacterium Sorangium cellulosum.</title>
        <authorList>
            <person name="Schneiker S."/>
            <person name="Perlova O."/>
            <person name="Kaiser O."/>
            <person name="Gerth K."/>
            <person name="Alici A."/>
            <person name="Altmeyer M.O."/>
            <person name="Bartels D."/>
            <person name="Bekel T."/>
            <person name="Beyer S."/>
            <person name="Bode E."/>
            <person name="Bode H.B."/>
            <person name="Bolten C.J."/>
            <person name="Choudhuri J.V."/>
            <person name="Doss S."/>
            <person name="Elnakady Y.A."/>
            <person name="Frank B."/>
            <person name="Gaigalat L."/>
            <person name="Goesmann A."/>
            <person name="Groeger C."/>
            <person name="Gross F."/>
            <person name="Jelsbak L."/>
            <person name="Jelsbak L."/>
            <person name="Kalinowski J."/>
            <person name="Kegler C."/>
            <person name="Knauber T."/>
            <person name="Konietzny S."/>
            <person name="Kopp M."/>
            <person name="Krause L."/>
            <person name="Krug D."/>
            <person name="Linke B."/>
            <person name="Mahmud T."/>
            <person name="Martinez-Arias R."/>
            <person name="McHardy A.C."/>
            <person name="Merai M."/>
            <person name="Meyer F."/>
            <person name="Mormann S."/>
            <person name="Munoz-Dorado J."/>
            <person name="Perez J."/>
            <person name="Pradella S."/>
            <person name="Rachid S."/>
            <person name="Raddatz G."/>
            <person name="Rosenau F."/>
            <person name="Rueckert C."/>
            <person name="Sasse F."/>
            <person name="Scharfe M."/>
            <person name="Schuster S.C."/>
            <person name="Suen G."/>
            <person name="Treuner-Lange A."/>
            <person name="Velicer G.J."/>
            <person name="Vorholter F.-J."/>
            <person name="Weissman K.J."/>
            <person name="Welch R.D."/>
            <person name="Wenzel S.C."/>
            <person name="Whitworth D.E."/>
            <person name="Wilhelm S."/>
            <person name="Wittmann C."/>
            <person name="Bloecker H."/>
            <person name="Puehler A."/>
            <person name="Mueller R."/>
        </authorList>
    </citation>
    <scope>NUCLEOTIDE SEQUENCE [LARGE SCALE GENOMIC DNA]</scope>
    <source>
        <strain evidence="3">So ce56</strain>
    </source>
</reference>